<dbReference type="Proteomes" id="UP000294847">
    <property type="component" value="Chromosome 5"/>
</dbReference>
<evidence type="ECO:0000313" key="2">
    <source>
        <dbReference type="Proteomes" id="UP000294847"/>
    </source>
</evidence>
<gene>
    <name evidence="1" type="ORF">PoMZ_11847</name>
</gene>
<dbReference type="AlphaFoldDB" id="A0A4P7NLC7"/>
<dbReference type="SUPFAM" id="SSF82199">
    <property type="entry name" value="SET domain"/>
    <property type="match status" value="1"/>
</dbReference>
<sequence>MLRPSRSISSLISTESLVNITLRRLEAALEDAALGSGNETTMADTNYPSEKGIFRWARALLAGPEIMKTKKRIEEQKTGIYDYRNIATMLAGGKGLYGGRGIWLIVSVLNSDRSGNCFPSLIGNMLTFRATRAKEPDTELRYPYLCSPSPGEIHDERQDRFKNWGFQFGCELCVELLRTPAEAIRERNEIFLQATGQITGPTPGLEQLDEEFIASYHGNDQAHYRSFLDLGVPTTTAAGRHLSVGEPLEAMAKASMVLRAL</sequence>
<proteinExistence type="predicted"/>
<dbReference type="Gene3D" id="2.170.270.10">
    <property type="entry name" value="SET domain"/>
    <property type="match status" value="1"/>
</dbReference>
<dbReference type="EMBL" id="CP034208">
    <property type="protein sequence ID" value="QBZ62957.1"/>
    <property type="molecule type" value="Genomic_DNA"/>
</dbReference>
<evidence type="ECO:0000313" key="1">
    <source>
        <dbReference type="EMBL" id="QBZ62957.1"/>
    </source>
</evidence>
<reference evidence="1 2" key="1">
    <citation type="journal article" date="2019" name="Mol. Biol. Evol.">
        <title>Blast fungal genomes show frequent chromosomal changes, gene gains and losses, and effector gene turnover.</title>
        <authorList>
            <person name="Gomez Luciano L.B."/>
            <person name="Jason Tsai I."/>
            <person name="Chuma I."/>
            <person name="Tosa Y."/>
            <person name="Chen Y.H."/>
            <person name="Li J.Y."/>
            <person name="Li M.Y."/>
            <person name="Jade Lu M.Y."/>
            <person name="Nakayashiki H."/>
            <person name="Li W.H."/>
        </authorList>
    </citation>
    <scope>NUCLEOTIDE SEQUENCE [LARGE SCALE GENOMIC DNA]</scope>
    <source>
        <strain evidence="1">MZ5-1-6</strain>
    </source>
</reference>
<name>A0A4P7NLC7_PYROR</name>
<accession>A0A4P7NLC7</accession>
<protein>
    <submittedName>
        <fullName evidence="1">Uncharacterized protein</fullName>
    </submittedName>
</protein>
<dbReference type="InterPro" id="IPR046341">
    <property type="entry name" value="SET_dom_sf"/>
</dbReference>
<organism evidence="1 2">
    <name type="scientific">Pyricularia oryzae</name>
    <name type="common">Rice blast fungus</name>
    <name type="synonym">Magnaporthe oryzae</name>
    <dbReference type="NCBI Taxonomy" id="318829"/>
    <lineage>
        <taxon>Eukaryota</taxon>
        <taxon>Fungi</taxon>
        <taxon>Dikarya</taxon>
        <taxon>Ascomycota</taxon>
        <taxon>Pezizomycotina</taxon>
        <taxon>Sordariomycetes</taxon>
        <taxon>Sordariomycetidae</taxon>
        <taxon>Magnaporthales</taxon>
        <taxon>Pyriculariaceae</taxon>
        <taxon>Pyricularia</taxon>
    </lineage>
</organism>